<dbReference type="EMBL" id="CP019791">
    <property type="protein sequence ID" value="AQT68688.1"/>
    <property type="molecule type" value="Genomic_DNA"/>
</dbReference>
<dbReference type="RefSeq" id="WP_146661914.1">
    <property type="nucleotide sequence ID" value="NZ_CP019791.1"/>
</dbReference>
<dbReference type="InterPro" id="IPR011006">
    <property type="entry name" value="CheY-like_superfamily"/>
</dbReference>
<protein>
    <submittedName>
        <fullName evidence="4">Transcriptional regulatory protein YycF</fullName>
    </submittedName>
</protein>
<proteinExistence type="predicted"/>
<evidence type="ECO:0000256" key="2">
    <source>
        <dbReference type="PROSITE-ProRule" id="PRU00169"/>
    </source>
</evidence>
<sequence>MRVRILIVDDERDYLALMQLNLDIEGYEVGTACTESEALASLESRRPDLILMDVDMGEESGLDITSRLKKNPETADIPLIMVTGEDSEEDRVRGFEAGADDYVTKPFELTFLLERVRAVLGGERMQAPAQS</sequence>
<name>A0A1U9NLS3_9BACT</name>
<dbReference type="InterPro" id="IPR001789">
    <property type="entry name" value="Sig_transdc_resp-reg_receiver"/>
</dbReference>
<dbReference type="PANTHER" id="PTHR44591">
    <property type="entry name" value="STRESS RESPONSE REGULATOR PROTEIN 1"/>
    <property type="match status" value="1"/>
</dbReference>
<dbReference type="PANTHER" id="PTHR44591:SF3">
    <property type="entry name" value="RESPONSE REGULATORY DOMAIN-CONTAINING PROTEIN"/>
    <property type="match status" value="1"/>
</dbReference>
<evidence type="ECO:0000259" key="3">
    <source>
        <dbReference type="PROSITE" id="PS50110"/>
    </source>
</evidence>
<gene>
    <name evidence="4" type="primary">yycF_1</name>
    <name evidence="4" type="ORF">STSP2_01858</name>
</gene>
<dbReference type="GO" id="GO:0000160">
    <property type="term" value="P:phosphorelay signal transduction system"/>
    <property type="evidence" value="ECO:0007669"/>
    <property type="project" value="InterPro"/>
</dbReference>
<dbReference type="STRING" id="1936003.STSP2_01858"/>
<dbReference type="Gene3D" id="3.40.50.2300">
    <property type="match status" value="1"/>
</dbReference>
<feature type="domain" description="Response regulatory" evidence="3">
    <location>
        <begin position="4"/>
        <end position="120"/>
    </location>
</feature>
<dbReference type="SMART" id="SM00448">
    <property type="entry name" value="REC"/>
    <property type="match status" value="1"/>
</dbReference>
<keyword evidence="1 2" id="KW-0597">Phosphoprotein</keyword>
<dbReference type="AlphaFoldDB" id="A0A1U9NLS3"/>
<reference evidence="5" key="1">
    <citation type="submission" date="2017-02" db="EMBL/GenBank/DDBJ databases">
        <title>Comparative genomics and description of representatives of a novel lineage of planctomycetes thriving in anoxic sediments.</title>
        <authorList>
            <person name="Spring S."/>
            <person name="Bunk B."/>
            <person name="Sproer C."/>
        </authorList>
    </citation>
    <scope>NUCLEOTIDE SEQUENCE [LARGE SCALE GENOMIC DNA]</scope>
    <source>
        <strain evidence="5">ST-NAGAB-D1</strain>
    </source>
</reference>
<organism evidence="4 5">
    <name type="scientific">Anaerohalosphaera lusitana</name>
    <dbReference type="NCBI Taxonomy" id="1936003"/>
    <lineage>
        <taxon>Bacteria</taxon>
        <taxon>Pseudomonadati</taxon>
        <taxon>Planctomycetota</taxon>
        <taxon>Phycisphaerae</taxon>
        <taxon>Sedimentisphaerales</taxon>
        <taxon>Anaerohalosphaeraceae</taxon>
        <taxon>Anaerohalosphaera</taxon>
    </lineage>
</organism>
<accession>A0A1U9NLS3</accession>
<dbReference type="KEGG" id="alus:STSP2_01858"/>
<feature type="modified residue" description="4-aspartylphosphate" evidence="2">
    <location>
        <position position="53"/>
    </location>
</feature>
<keyword evidence="5" id="KW-1185">Reference proteome</keyword>
<evidence type="ECO:0000313" key="4">
    <source>
        <dbReference type="EMBL" id="AQT68688.1"/>
    </source>
</evidence>
<dbReference type="InterPro" id="IPR050595">
    <property type="entry name" value="Bact_response_regulator"/>
</dbReference>
<dbReference type="PROSITE" id="PS50110">
    <property type="entry name" value="RESPONSE_REGULATORY"/>
    <property type="match status" value="1"/>
</dbReference>
<dbReference type="SUPFAM" id="SSF52172">
    <property type="entry name" value="CheY-like"/>
    <property type="match status" value="1"/>
</dbReference>
<evidence type="ECO:0000256" key="1">
    <source>
        <dbReference type="ARBA" id="ARBA00022553"/>
    </source>
</evidence>
<evidence type="ECO:0000313" key="5">
    <source>
        <dbReference type="Proteomes" id="UP000189674"/>
    </source>
</evidence>
<dbReference type="Proteomes" id="UP000189674">
    <property type="component" value="Chromosome"/>
</dbReference>
<dbReference type="OrthoDB" id="9790669at2"/>
<dbReference type="Pfam" id="PF00072">
    <property type="entry name" value="Response_reg"/>
    <property type="match status" value="1"/>
</dbReference>